<keyword evidence="5 11" id="KW-0732">Signal</keyword>
<reference evidence="13" key="2">
    <citation type="submission" date="2020-08" db="EMBL/GenBank/DDBJ databases">
        <title>Plant Genome Project.</title>
        <authorList>
            <person name="Zhang R.-G."/>
        </authorList>
    </citation>
    <scope>NUCLEOTIDE SEQUENCE</scope>
    <source>
        <strain evidence="13">Huo1</strain>
        <tissue evidence="13">Leaf</tissue>
    </source>
</reference>
<dbReference type="InterPro" id="IPR027291">
    <property type="entry name" value="Glyco_hydro_38_N_sf"/>
</dbReference>
<reference evidence="13" key="1">
    <citation type="submission" date="2018-01" db="EMBL/GenBank/DDBJ databases">
        <authorList>
            <person name="Mao J.F."/>
        </authorList>
    </citation>
    <scope>NUCLEOTIDE SEQUENCE</scope>
    <source>
        <strain evidence="13">Huo1</strain>
        <tissue evidence="13">Leaf</tissue>
    </source>
</reference>
<dbReference type="FunFam" id="2.60.40.1180:FF:000015">
    <property type="entry name" value="Alpha-mannosidase"/>
    <property type="match status" value="1"/>
</dbReference>
<comment type="catalytic activity">
    <reaction evidence="1">
        <text>Hydrolysis of terminal, non-reducing alpha-D-mannose residues in alpha-D-mannosides.</text>
        <dbReference type="EC" id="3.2.1.24"/>
    </reaction>
</comment>
<organism evidence="13">
    <name type="scientific">Salvia splendens</name>
    <name type="common">Scarlet sage</name>
    <dbReference type="NCBI Taxonomy" id="180675"/>
    <lineage>
        <taxon>Eukaryota</taxon>
        <taxon>Viridiplantae</taxon>
        <taxon>Streptophyta</taxon>
        <taxon>Embryophyta</taxon>
        <taxon>Tracheophyta</taxon>
        <taxon>Spermatophyta</taxon>
        <taxon>Magnoliopsida</taxon>
        <taxon>eudicotyledons</taxon>
        <taxon>Gunneridae</taxon>
        <taxon>Pentapetalae</taxon>
        <taxon>asterids</taxon>
        <taxon>lamiids</taxon>
        <taxon>Lamiales</taxon>
        <taxon>Lamiaceae</taxon>
        <taxon>Nepetoideae</taxon>
        <taxon>Mentheae</taxon>
        <taxon>Salviinae</taxon>
        <taxon>Salvia</taxon>
        <taxon>Salvia subgen. Calosphace</taxon>
        <taxon>core Calosphace</taxon>
    </lineage>
</organism>
<dbReference type="CDD" id="cd10810">
    <property type="entry name" value="GH38N_AMII_LAM_like"/>
    <property type="match status" value="1"/>
</dbReference>
<dbReference type="InterPro" id="IPR011013">
    <property type="entry name" value="Gal_mutarotase_sf_dom"/>
</dbReference>
<dbReference type="GO" id="GO:0004559">
    <property type="term" value="F:alpha-mannosidase activity"/>
    <property type="evidence" value="ECO:0007669"/>
    <property type="project" value="UniProtKB-EC"/>
</dbReference>
<evidence type="ECO:0000259" key="12">
    <source>
        <dbReference type="SMART" id="SM00872"/>
    </source>
</evidence>
<dbReference type="InterPro" id="IPR037094">
    <property type="entry name" value="Glyco_hydro_38_cen_sf"/>
</dbReference>
<dbReference type="EC" id="3.2.1.-" evidence="11"/>
<keyword evidence="6 11" id="KW-0378">Hydrolase</keyword>
<accession>A0A8X8XG30</accession>
<evidence type="ECO:0000256" key="4">
    <source>
        <dbReference type="ARBA" id="ARBA00022723"/>
    </source>
</evidence>
<evidence type="ECO:0000256" key="6">
    <source>
        <dbReference type="ARBA" id="ARBA00022801"/>
    </source>
</evidence>
<dbReference type="Gene3D" id="2.60.40.1360">
    <property type="match status" value="1"/>
</dbReference>
<dbReference type="SUPFAM" id="SSF88713">
    <property type="entry name" value="Glycoside hydrolase/deacetylase"/>
    <property type="match status" value="1"/>
</dbReference>
<dbReference type="FunFam" id="2.60.40.1360:FF:000001">
    <property type="entry name" value="Alpha-mannosidase"/>
    <property type="match status" value="1"/>
</dbReference>
<dbReference type="InterPro" id="IPR050843">
    <property type="entry name" value="Glycosyl_Hydrlase_38"/>
</dbReference>
<comment type="cofactor">
    <cofactor evidence="11">
        <name>Zn(2+)</name>
        <dbReference type="ChEBI" id="CHEBI:29105"/>
    </cofactor>
    <text evidence="11">Binds 1 zinc ion per subunit.</text>
</comment>
<dbReference type="GO" id="GO:0030246">
    <property type="term" value="F:carbohydrate binding"/>
    <property type="evidence" value="ECO:0007669"/>
    <property type="project" value="InterPro"/>
</dbReference>
<feature type="signal peptide" evidence="11">
    <location>
        <begin position="1"/>
        <end position="20"/>
    </location>
</feature>
<dbReference type="FunFam" id="1.20.1270.50:FF:000003">
    <property type="entry name" value="Alpha-mannosidase"/>
    <property type="match status" value="1"/>
</dbReference>
<evidence type="ECO:0000256" key="7">
    <source>
        <dbReference type="ARBA" id="ARBA00022833"/>
    </source>
</evidence>
<feature type="domain" description="Glycoside hydrolase family 38 central" evidence="12">
    <location>
        <begin position="352"/>
        <end position="426"/>
    </location>
</feature>
<dbReference type="Pfam" id="PF01074">
    <property type="entry name" value="Glyco_hydro_38N"/>
    <property type="match status" value="1"/>
</dbReference>
<sequence>MAAFGVLAMMVLSVCFVVEGKYMVYNTSAGVGKINVHLVPHTHDDVGWLKTVDQYYVGSNNSIQGACVHNVLDSLIPALLADKNRKFIYVEQAFFQRWWRQQSDEMKETVKMLVSSGQLEFINGGMCMHDEAAAHYIDMIDQTTLGHWYIKRDFNVTPRIGWQIDPFGHSSVQAYLLGAEVGFDALYFARIDYQDRAKRSAEKKLEVIWQGSKTRGSSSQIFTGAFYAGNYEPPTGFYYEVNDDSPIVQDDIELFDYNVQERVDAFVAAAYFQANVTRSNHIMWTMGTDFKYQYAHTWFRNMDKLIHYVNQDGRVNALYSSPSIYTDVKHALDESWPPKLDDYFPYADRIDGYWTGYFTSRPTSKGFIRELSGYYLAARQLEFFRGRNKSGPTTDSLADALAIVQHHDAVSGTAKQHVADDYAKRLSIGYEEVRLSPDIMNPSSVKLLASTYFLVKSLPSVSESMQSKDVVATSLGCLTQSPLSSECKSPVTNFNQARTHALSFLSDLIFCCLQKHGCPLLNISYCPATEVDLSAGKKIAVLVYNPLGWKRTSVVRIPVINENLSVSDSTGKLILSQLLPIVNASLSMRKFYASAYTGESPSSVANYWLAFTAVVPPLGFSTYVISSGQSSVSTKFVPNSFDTGGIEVGHGNLKLIYSGKDGKLMKYINGRNSVNVSLEQSYSYYVGSTDELQASGAYIFRPNGTYTIQSEEKVLVFRIVLQLLLTTRVYKEKEHAEVEFTVGPIPIDDGKGKEIVTKLKTMIGNNKAFYTDSNGRDFLERIRDYRTDWDLQVNQPIAGNYYPINLGIYIKDDSTEMSVLVDRSVGGSSIIDGEVEIMLHRRLLQDDGRGVDEALNETVCALDTCTGLTVQGKYYLRFDPLGEGSKWRRSFGQEIYSPFLLAFSEQDDKWTNFPTPTFSAMDPSYSLPDNVAIITLQELQDGAVLLRLAHLYEVGEDKDLSSLATVELKRVFPHRKINKIKEMSLSANQERAEMERKRLSWKVEGSDTGHRSDSRGAPIDPVKLVVELAPVEVRTFILDLDPDIVQYSTR</sequence>
<dbReference type="Gene3D" id="2.60.40.1180">
    <property type="entry name" value="Golgi alpha-mannosidase II"/>
    <property type="match status" value="1"/>
</dbReference>
<keyword evidence="9" id="KW-0325">Glycoprotein</keyword>
<evidence type="ECO:0000256" key="5">
    <source>
        <dbReference type="ARBA" id="ARBA00022729"/>
    </source>
</evidence>
<keyword evidence="7 11" id="KW-0862">Zinc</keyword>
<dbReference type="FunFam" id="1.20.1270.50:FF:000002">
    <property type="entry name" value="Alpha-mannosidase"/>
    <property type="match status" value="1"/>
</dbReference>
<keyword evidence="14" id="KW-1185">Reference proteome</keyword>
<feature type="chain" id="PRO_5036518867" description="Alpha-mannosidase" evidence="11">
    <location>
        <begin position="21"/>
        <end position="1050"/>
    </location>
</feature>
<dbReference type="Gene3D" id="3.20.110.10">
    <property type="entry name" value="Glycoside hydrolase 38, N terminal domain"/>
    <property type="match status" value="1"/>
</dbReference>
<evidence type="ECO:0000313" key="13">
    <source>
        <dbReference type="EMBL" id="KAG6413226.1"/>
    </source>
</evidence>
<proteinExistence type="inferred from homology"/>
<dbReference type="PANTHER" id="PTHR11607">
    <property type="entry name" value="ALPHA-MANNOSIDASE"/>
    <property type="match status" value="1"/>
</dbReference>
<comment type="similarity">
    <text evidence="2 11">Belongs to the glycosyl hydrolase 38 family.</text>
</comment>
<dbReference type="InterPro" id="IPR015341">
    <property type="entry name" value="Glyco_hydro_38_cen"/>
</dbReference>
<dbReference type="Gene3D" id="2.70.98.30">
    <property type="entry name" value="Golgi alpha-mannosidase II, domain 4"/>
    <property type="match status" value="1"/>
</dbReference>
<keyword evidence="4 11" id="KW-0479">Metal-binding</keyword>
<dbReference type="InterPro" id="IPR011682">
    <property type="entry name" value="Glyco_hydro_38_C"/>
</dbReference>
<dbReference type="AlphaFoldDB" id="A0A8X8XG30"/>
<dbReference type="SMART" id="SM00872">
    <property type="entry name" value="Alpha-mann_mid"/>
    <property type="match status" value="1"/>
</dbReference>
<dbReference type="FunFam" id="3.20.110.10:FF:000001">
    <property type="entry name" value="Alpha-mannosidase"/>
    <property type="match status" value="1"/>
</dbReference>
<dbReference type="Pfam" id="PF17677">
    <property type="entry name" value="Glyco_hydro38C2"/>
    <property type="match status" value="1"/>
</dbReference>
<evidence type="ECO:0000256" key="8">
    <source>
        <dbReference type="ARBA" id="ARBA00023157"/>
    </source>
</evidence>
<evidence type="ECO:0000313" key="14">
    <source>
        <dbReference type="Proteomes" id="UP000298416"/>
    </source>
</evidence>
<dbReference type="InterPro" id="IPR028995">
    <property type="entry name" value="Glyco_hydro_57/38_cen_sf"/>
</dbReference>
<evidence type="ECO:0000256" key="1">
    <source>
        <dbReference type="ARBA" id="ARBA00000365"/>
    </source>
</evidence>
<evidence type="ECO:0000256" key="10">
    <source>
        <dbReference type="ARBA" id="ARBA00023295"/>
    </source>
</evidence>
<protein>
    <recommendedName>
        <fullName evidence="3 11">Alpha-mannosidase</fullName>
        <ecNumber evidence="11">3.2.1.-</ecNumber>
    </recommendedName>
</protein>
<comment type="caution">
    <text evidence="13">The sequence shown here is derived from an EMBL/GenBank/DDBJ whole genome shotgun (WGS) entry which is preliminary data.</text>
</comment>
<dbReference type="InterPro" id="IPR048534">
    <property type="entry name" value="Man2a1-like_dom"/>
</dbReference>
<dbReference type="Pfam" id="PF21260">
    <property type="entry name" value="Laman-like_dom"/>
    <property type="match status" value="1"/>
</dbReference>
<gene>
    <name evidence="13" type="ORF">SASPL_125934</name>
</gene>
<dbReference type="Pfam" id="PF09261">
    <property type="entry name" value="Alpha-mann_mid"/>
    <property type="match status" value="1"/>
</dbReference>
<evidence type="ECO:0000256" key="9">
    <source>
        <dbReference type="ARBA" id="ARBA00023180"/>
    </source>
</evidence>
<evidence type="ECO:0000256" key="2">
    <source>
        <dbReference type="ARBA" id="ARBA00009792"/>
    </source>
</evidence>
<name>A0A8X8XG30_SALSN</name>
<dbReference type="SUPFAM" id="SSF88688">
    <property type="entry name" value="Families 57/38 glycoside transferase middle domain"/>
    <property type="match status" value="1"/>
</dbReference>
<dbReference type="PANTHER" id="PTHR11607:SF3">
    <property type="entry name" value="LYSOSOMAL ALPHA-MANNOSIDASE"/>
    <property type="match status" value="1"/>
</dbReference>
<dbReference type="SUPFAM" id="SSF74650">
    <property type="entry name" value="Galactose mutarotase-like"/>
    <property type="match status" value="1"/>
</dbReference>
<dbReference type="GO" id="GO:0046872">
    <property type="term" value="F:metal ion binding"/>
    <property type="evidence" value="ECO:0007669"/>
    <property type="project" value="UniProtKB-KW"/>
</dbReference>
<keyword evidence="10 11" id="KW-0326">Glycosidase</keyword>
<dbReference type="Gene3D" id="1.20.1270.50">
    <property type="entry name" value="Glycoside hydrolase family 38, central domain"/>
    <property type="match status" value="2"/>
</dbReference>
<dbReference type="EMBL" id="PNBA02000009">
    <property type="protein sequence ID" value="KAG6413226.1"/>
    <property type="molecule type" value="Genomic_DNA"/>
</dbReference>
<dbReference type="InterPro" id="IPR041147">
    <property type="entry name" value="GH38_C"/>
</dbReference>
<evidence type="ECO:0000256" key="11">
    <source>
        <dbReference type="RuleBase" id="RU361199"/>
    </source>
</evidence>
<dbReference type="InterPro" id="IPR013780">
    <property type="entry name" value="Glyco_hydro_b"/>
</dbReference>
<dbReference type="Pfam" id="PF07748">
    <property type="entry name" value="Glyco_hydro_38C"/>
    <property type="match status" value="1"/>
</dbReference>
<dbReference type="InterPro" id="IPR011330">
    <property type="entry name" value="Glyco_hydro/deAcase_b/a-brl"/>
</dbReference>
<evidence type="ECO:0000256" key="3">
    <source>
        <dbReference type="ARBA" id="ARBA00012752"/>
    </source>
</evidence>
<dbReference type="InterPro" id="IPR000602">
    <property type="entry name" value="Glyco_hydro_38_N"/>
</dbReference>
<dbReference type="GO" id="GO:0006013">
    <property type="term" value="P:mannose metabolic process"/>
    <property type="evidence" value="ECO:0007669"/>
    <property type="project" value="InterPro"/>
</dbReference>
<dbReference type="Proteomes" id="UP000298416">
    <property type="component" value="Unassembled WGS sequence"/>
</dbReference>
<keyword evidence="8" id="KW-1015">Disulfide bond</keyword>